<feature type="domain" description="Antitoxin Xre/MbcA/ParS-like toxin-binding" evidence="1">
    <location>
        <begin position="13"/>
        <end position="64"/>
    </location>
</feature>
<name>A0A5C6Q247_9GAMM</name>
<proteinExistence type="predicted"/>
<dbReference type="Proteomes" id="UP000321917">
    <property type="component" value="Unassembled WGS sequence"/>
</dbReference>
<gene>
    <name evidence="2" type="ORF">ESZ26_10505</name>
    <name evidence="3" type="ORF">ESZ27_18565</name>
</gene>
<organism evidence="3 5">
    <name type="scientific">Colwellia hornerae</name>
    <dbReference type="NCBI Taxonomy" id="89402"/>
    <lineage>
        <taxon>Bacteria</taxon>
        <taxon>Pseudomonadati</taxon>
        <taxon>Pseudomonadota</taxon>
        <taxon>Gammaproteobacteria</taxon>
        <taxon>Alteromonadales</taxon>
        <taxon>Colwelliaceae</taxon>
        <taxon>Colwellia</taxon>
    </lineage>
</organism>
<dbReference type="Proteomes" id="UP000321525">
    <property type="component" value="Unassembled WGS sequence"/>
</dbReference>
<evidence type="ECO:0000313" key="3">
    <source>
        <dbReference type="EMBL" id="TWX62724.1"/>
    </source>
</evidence>
<dbReference type="InterPro" id="IPR024467">
    <property type="entry name" value="Xre/MbcA/ParS-like_toxin-bd"/>
</dbReference>
<keyword evidence="4" id="KW-1185">Reference proteome</keyword>
<accession>A0A5C6Q247</accession>
<comment type="caution">
    <text evidence="3">The sequence shown here is derived from an EMBL/GenBank/DDBJ whole genome shotgun (WGS) entry which is preliminary data.</text>
</comment>
<evidence type="ECO:0000313" key="2">
    <source>
        <dbReference type="EMBL" id="TWX59140.1"/>
    </source>
</evidence>
<evidence type="ECO:0000313" key="4">
    <source>
        <dbReference type="Proteomes" id="UP000321525"/>
    </source>
</evidence>
<dbReference type="AlphaFoldDB" id="A0A5C6Q247"/>
<dbReference type="RefSeq" id="WP_146799583.1">
    <property type="nucleotide sequence ID" value="NZ_VOLP01000013.1"/>
</dbReference>
<reference evidence="3 5" key="1">
    <citation type="submission" date="2019-07" db="EMBL/GenBank/DDBJ databases">
        <title>Genomes of sea-ice associated Colwellia species.</title>
        <authorList>
            <person name="Bowman J.P."/>
        </authorList>
    </citation>
    <scope>NUCLEOTIDE SEQUENCE [LARGE SCALE GENOMIC DNA]</scope>
    <source>
        <strain evidence="2 4">ACAM 607</strain>
        <strain evidence="3 5">IC036</strain>
    </source>
</reference>
<protein>
    <submittedName>
        <fullName evidence="3">DUF2384 domain-containing protein</fullName>
    </submittedName>
</protein>
<dbReference type="Pfam" id="PF09722">
    <property type="entry name" value="Xre_MbcA_ParS_C"/>
    <property type="match status" value="1"/>
</dbReference>
<dbReference type="EMBL" id="VOLR01000013">
    <property type="protein sequence ID" value="TWX59140.1"/>
    <property type="molecule type" value="Genomic_DNA"/>
</dbReference>
<dbReference type="OrthoDB" id="8595277at2"/>
<evidence type="ECO:0000259" key="1">
    <source>
        <dbReference type="Pfam" id="PF09722"/>
    </source>
</evidence>
<evidence type="ECO:0000313" key="5">
    <source>
        <dbReference type="Proteomes" id="UP000321917"/>
    </source>
</evidence>
<dbReference type="EMBL" id="VOLQ01000070">
    <property type="protein sequence ID" value="TWX62724.1"/>
    <property type="molecule type" value="Genomic_DNA"/>
</dbReference>
<sequence length="67" mass="7685">MNDEDRLAAITKAAIEFFKGDDEAAKRWLNNQVRSLGHKRPLDMAHTEEDTETVLNLINCLEHGMFL</sequence>